<feature type="transmembrane region" description="Helical" evidence="1">
    <location>
        <begin position="258"/>
        <end position="281"/>
    </location>
</feature>
<dbReference type="Pfam" id="PF26314">
    <property type="entry name" value="MptA_B_family"/>
    <property type="match status" value="1"/>
</dbReference>
<reference evidence="2 3" key="1">
    <citation type="submission" date="2018-12" db="EMBL/GenBank/DDBJ databases">
        <title>Genome Sequence of Candidatus Viridilinea halotolerans isolated from saline sulfide-rich spring.</title>
        <authorList>
            <person name="Grouzdev D.S."/>
            <person name="Burganskaya E.I."/>
            <person name="Krutkina M.S."/>
            <person name="Sukhacheva M.V."/>
            <person name="Gorlenko V.M."/>
        </authorList>
    </citation>
    <scope>NUCLEOTIDE SEQUENCE [LARGE SCALE GENOMIC DNA]</scope>
    <source>
        <strain evidence="2">Chok-6</strain>
    </source>
</reference>
<dbReference type="AlphaFoldDB" id="A0A426U131"/>
<evidence type="ECO:0000313" key="2">
    <source>
        <dbReference type="EMBL" id="RRR72927.1"/>
    </source>
</evidence>
<feature type="transmembrane region" description="Helical" evidence="1">
    <location>
        <begin position="448"/>
        <end position="467"/>
    </location>
</feature>
<feature type="transmembrane region" description="Helical" evidence="1">
    <location>
        <begin position="12"/>
        <end position="34"/>
    </location>
</feature>
<comment type="caution">
    <text evidence="2">The sequence shown here is derived from an EMBL/GenBank/DDBJ whole genome shotgun (WGS) entry which is preliminary data.</text>
</comment>
<protein>
    <submittedName>
        <fullName evidence="2">DUF2029 domain-containing protein</fullName>
    </submittedName>
</protein>
<evidence type="ECO:0000256" key="1">
    <source>
        <dbReference type="SAM" id="Phobius"/>
    </source>
</evidence>
<keyword evidence="1" id="KW-0472">Membrane</keyword>
<dbReference type="EMBL" id="RSAS01000367">
    <property type="protein sequence ID" value="RRR72927.1"/>
    <property type="molecule type" value="Genomic_DNA"/>
</dbReference>
<proteinExistence type="predicted"/>
<dbReference type="Proteomes" id="UP000280307">
    <property type="component" value="Unassembled WGS sequence"/>
</dbReference>
<feature type="transmembrane region" description="Helical" evidence="1">
    <location>
        <begin position="151"/>
        <end position="170"/>
    </location>
</feature>
<feature type="transmembrane region" description="Helical" evidence="1">
    <location>
        <begin position="379"/>
        <end position="408"/>
    </location>
</feature>
<organism evidence="2 3">
    <name type="scientific">Candidatus Viridilinea halotolerans</name>
    <dbReference type="NCBI Taxonomy" id="2491704"/>
    <lineage>
        <taxon>Bacteria</taxon>
        <taxon>Bacillati</taxon>
        <taxon>Chloroflexota</taxon>
        <taxon>Chloroflexia</taxon>
        <taxon>Chloroflexales</taxon>
        <taxon>Chloroflexineae</taxon>
        <taxon>Oscillochloridaceae</taxon>
        <taxon>Candidatus Viridilinea</taxon>
    </lineage>
</organism>
<accession>A0A426U131</accession>
<evidence type="ECO:0000313" key="3">
    <source>
        <dbReference type="Proteomes" id="UP000280307"/>
    </source>
</evidence>
<feature type="transmembrane region" description="Helical" evidence="1">
    <location>
        <begin position="221"/>
        <end position="246"/>
    </location>
</feature>
<keyword evidence="1" id="KW-0812">Transmembrane</keyword>
<feature type="transmembrane region" description="Helical" evidence="1">
    <location>
        <begin position="54"/>
        <end position="78"/>
    </location>
</feature>
<sequence>MQNKLYLDQRSNAFIILNLLMLWGWWMLYQLYALPVHYAKPYFALDKIPLYLEWSHLWFTTWLFVLLCICYLCTCLLLPHLQVAQVSVRWTLILSILGAGILNVMIYPVGAVDLFYYLTQIKLFAYYGENPYLTTFWPTYAHDELTPLSSFLSWPLVYGPAWLGLASLPIKFVGFDDLLTMLLAYKLFSLYCLLGCAWLIFKLLGGGAPGWYGAYVFAANPLVLFEAVANAHNDILLTLILLVALLGLRHRHILALPAFALAALVKVFILPLALGFAVALWRTRWPFRRIVGGSLCSLLIVFLLVAPFWGDGSIIERMQAAVEQQQTLRTAAPISLANEYAQTSGASAQQLEQLRIVFTASYGCLVLLALFFVRPLEHAMASIMLLLFLLVSSLFPWYLIPVFALLALHPRRLELGYMVVASLTGLLYYPLGVVAWQTEGLTLFQIQLVGATLLALPIVVFLVALLFQRRVELDQ</sequence>
<name>A0A426U131_9CHLR</name>
<keyword evidence="1" id="KW-1133">Transmembrane helix</keyword>
<feature type="transmembrane region" description="Helical" evidence="1">
    <location>
        <begin position="415"/>
        <end position="436"/>
    </location>
</feature>
<feature type="transmembrane region" description="Helical" evidence="1">
    <location>
        <begin position="287"/>
        <end position="309"/>
    </location>
</feature>
<feature type="transmembrane region" description="Helical" evidence="1">
    <location>
        <begin position="354"/>
        <end position="373"/>
    </location>
</feature>
<feature type="transmembrane region" description="Helical" evidence="1">
    <location>
        <begin position="90"/>
        <end position="109"/>
    </location>
</feature>
<feature type="transmembrane region" description="Helical" evidence="1">
    <location>
        <begin position="182"/>
        <end position="201"/>
    </location>
</feature>
<gene>
    <name evidence="2" type="ORF">EI684_09540</name>
</gene>